<dbReference type="InterPro" id="IPR036388">
    <property type="entry name" value="WH-like_DNA-bd_sf"/>
</dbReference>
<evidence type="ECO:0000313" key="5">
    <source>
        <dbReference type="Proteomes" id="UP001501803"/>
    </source>
</evidence>
<keyword evidence="1" id="KW-0805">Transcription regulation</keyword>
<keyword evidence="5" id="KW-1185">Reference proteome</keyword>
<gene>
    <name evidence="4" type="ORF">GCM10022381_17700</name>
</gene>
<reference evidence="5" key="1">
    <citation type="journal article" date="2019" name="Int. J. Syst. Evol. Microbiol.">
        <title>The Global Catalogue of Microorganisms (GCM) 10K type strain sequencing project: providing services to taxonomists for standard genome sequencing and annotation.</title>
        <authorList>
            <consortium name="The Broad Institute Genomics Platform"/>
            <consortium name="The Broad Institute Genome Sequencing Center for Infectious Disease"/>
            <person name="Wu L."/>
            <person name="Ma J."/>
        </authorList>
    </citation>
    <scope>NUCLEOTIDE SEQUENCE [LARGE SCALE GENOMIC DNA]</scope>
    <source>
        <strain evidence="5">JCM 17021</strain>
    </source>
</reference>
<dbReference type="SMART" id="SM01012">
    <property type="entry name" value="ANTAR"/>
    <property type="match status" value="1"/>
</dbReference>
<evidence type="ECO:0000259" key="3">
    <source>
        <dbReference type="SMART" id="SM01012"/>
    </source>
</evidence>
<sequence length="195" mass="20758">MLGAPFGIETVCATNPQAARVDELQIDLGEGPSWDAYTRRSPVFAPNLTELSAPAWPMLLAALSADAVGALYAFPLAVGSLEIGAIGMYSEVPGELTPAQVSDALALADLAAVQVLKRAMTSHELDAQFVPGEKEYSRRVEHQATGMVLAQLNVSAADAHVIIRAHAYAHDRSVRETANAIVERRLDLSSPNVEI</sequence>
<protein>
    <recommendedName>
        <fullName evidence="3">ANTAR domain-containing protein</fullName>
    </recommendedName>
</protein>
<keyword evidence="2" id="KW-0804">Transcription</keyword>
<dbReference type="EMBL" id="BAABCN010000003">
    <property type="protein sequence ID" value="GAA3875476.1"/>
    <property type="molecule type" value="Genomic_DNA"/>
</dbReference>
<feature type="domain" description="ANTAR" evidence="3">
    <location>
        <begin position="112"/>
        <end position="182"/>
    </location>
</feature>
<comment type="caution">
    <text evidence="4">The sequence shown here is derived from an EMBL/GenBank/DDBJ whole genome shotgun (WGS) entry which is preliminary data.</text>
</comment>
<evidence type="ECO:0000256" key="1">
    <source>
        <dbReference type="ARBA" id="ARBA00023015"/>
    </source>
</evidence>
<dbReference type="InterPro" id="IPR029016">
    <property type="entry name" value="GAF-like_dom_sf"/>
</dbReference>
<organism evidence="4 5">
    <name type="scientific">Leifsonia kafniensis</name>
    <dbReference type="NCBI Taxonomy" id="475957"/>
    <lineage>
        <taxon>Bacteria</taxon>
        <taxon>Bacillati</taxon>
        <taxon>Actinomycetota</taxon>
        <taxon>Actinomycetes</taxon>
        <taxon>Micrococcales</taxon>
        <taxon>Microbacteriaceae</taxon>
        <taxon>Leifsonia</taxon>
    </lineage>
</organism>
<name>A0ABP7KGR9_9MICO</name>
<evidence type="ECO:0000256" key="2">
    <source>
        <dbReference type="ARBA" id="ARBA00023163"/>
    </source>
</evidence>
<dbReference type="Gene3D" id="1.10.10.10">
    <property type="entry name" value="Winged helix-like DNA-binding domain superfamily/Winged helix DNA-binding domain"/>
    <property type="match status" value="1"/>
</dbReference>
<evidence type="ECO:0000313" key="4">
    <source>
        <dbReference type="EMBL" id="GAA3875476.1"/>
    </source>
</evidence>
<dbReference type="Pfam" id="PF03861">
    <property type="entry name" value="ANTAR"/>
    <property type="match status" value="1"/>
</dbReference>
<proteinExistence type="predicted"/>
<dbReference type="InterPro" id="IPR005561">
    <property type="entry name" value="ANTAR"/>
</dbReference>
<dbReference type="Proteomes" id="UP001501803">
    <property type="component" value="Unassembled WGS sequence"/>
</dbReference>
<dbReference type="SUPFAM" id="SSF55781">
    <property type="entry name" value="GAF domain-like"/>
    <property type="match status" value="1"/>
</dbReference>
<dbReference type="Gene3D" id="3.30.450.40">
    <property type="match status" value="1"/>
</dbReference>
<accession>A0ABP7KGR9</accession>